<evidence type="ECO:0008006" key="4">
    <source>
        <dbReference type="Google" id="ProtNLM"/>
    </source>
</evidence>
<keyword evidence="3" id="KW-1185">Reference proteome</keyword>
<reference evidence="2 3" key="1">
    <citation type="submission" date="2012-02" db="EMBL/GenBank/DDBJ databases">
        <title>Whole genome shotgun sequence of Escherichia hermannii NBRC 105704.</title>
        <authorList>
            <person name="Yoshida I."/>
            <person name="Hosoyama A."/>
            <person name="Tsuchikane K."/>
            <person name="Katsumata H."/>
            <person name="Yamazaki S."/>
            <person name="Fujita N."/>
        </authorList>
    </citation>
    <scope>NUCLEOTIDE SEQUENCE [LARGE SCALE GENOMIC DNA]</scope>
    <source>
        <strain evidence="2 3">NBRC 105704</strain>
    </source>
</reference>
<evidence type="ECO:0000256" key="1">
    <source>
        <dbReference type="SAM" id="Phobius"/>
    </source>
</evidence>
<organism evidence="2 3">
    <name type="scientific">Atlantibacter hermannii NBRC 105704</name>
    <dbReference type="NCBI Taxonomy" id="1115512"/>
    <lineage>
        <taxon>Bacteria</taxon>
        <taxon>Pseudomonadati</taxon>
        <taxon>Pseudomonadota</taxon>
        <taxon>Gammaproteobacteria</taxon>
        <taxon>Enterobacterales</taxon>
        <taxon>Enterobacteriaceae</taxon>
        <taxon>Atlantibacter</taxon>
    </lineage>
</organism>
<feature type="transmembrane region" description="Helical" evidence="1">
    <location>
        <begin position="55"/>
        <end position="73"/>
    </location>
</feature>
<keyword evidence="1" id="KW-0812">Transmembrane</keyword>
<gene>
    <name evidence="2" type="ORF">EH105704_10_01075</name>
</gene>
<dbReference type="GeneID" id="92829726"/>
<name>H5V4U3_ATLHE</name>
<dbReference type="AlphaFoldDB" id="H5V4U3"/>
<accession>H5V4U3</accession>
<dbReference type="InterPro" id="IPR023829">
    <property type="entry name" value="PGA_PgaD"/>
</dbReference>
<dbReference type="Pfam" id="PF13994">
    <property type="entry name" value="PgaD"/>
    <property type="match status" value="1"/>
</dbReference>
<protein>
    <recommendedName>
        <fullName evidence="4">Biofilm adhesin PGA synthesis protein PgaD</fullName>
    </recommendedName>
</protein>
<sequence length="108" mass="12852">MKAPIIYSNRPLRSGIEFLLTLLVWFLFLALIYSGVVNFINTHPLGEDAIYRIKIYFYFSILNVFCLALWIMYNRVRFRKNRRKTSQMIQPQELTGSLGINEETWEIL</sequence>
<proteinExistence type="predicted"/>
<comment type="caution">
    <text evidence="2">The sequence shown here is derived from an EMBL/GenBank/DDBJ whole genome shotgun (WGS) entry which is preliminary data.</text>
</comment>
<evidence type="ECO:0000313" key="2">
    <source>
        <dbReference type="EMBL" id="GAB53001.1"/>
    </source>
</evidence>
<keyword evidence="1" id="KW-0472">Membrane</keyword>
<dbReference type="Proteomes" id="UP000010297">
    <property type="component" value="Unassembled WGS sequence"/>
</dbReference>
<dbReference type="GO" id="GO:0043709">
    <property type="term" value="P:cell adhesion involved in single-species biofilm formation"/>
    <property type="evidence" value="ECO:0007669"/>
    <property type="project" value="InterPro"/>
</dbReference>
<evidence type="ECO:0000313" key="3">
    <source>
        <dbReference type="Proteomes" id="UP000010297"/>
    </source>
</evidence>
<dbReference type="EMBL" id="BAFF01000010">
    <property type="protein sequence ID" value="GAB53001.1"/>
    <property type="molecule type" value="Genomic_DNA"/>
</dbReference>
<keyword evidence="1" id="KW-1133">Transmembrane helix</keyword>
<dbReference type="RefSeq" id="WP_002437138.1">
    <property type="nucleotide sequence ID" value="NZ_BAFF01000010.1"/>
</dbReference>
<dbReference type="NCBIfam" id="TIGR03940">
    <property type="entry name" value="PGA_PgaD"/>
    <property type="match status" value="1"/>
</dbReference>
<feature type="transmembrane region" description="Helical" evidence="1">
    <location>
        <begin position="12"/>
        <end position="35"/>
    </location>
</feature>